<keyword evidence="3" id="KW-1185">Reference proteome</keyword>
<dbReference type="EMBL" id="FQVI01000001">
    <property type="protein sequence ID" value="SHE36650.1"/>
    <property type="molecule type" value="Genomic_DNA"/>
</dbReference>
<dbReference type="OrthoDB" id="9764596at2"/>
<feature type="transmembrane region" description="Helical" evidence="1">
    <location>
        <begin position="186"/>
        <end position="208"/>
    </location>
</feature>
<proteinExistence type="predicted"/>
<reference evidence="2 3" key="1">
    <citation type="submission" date="2016-11" db="EMBL/GenBank/DDBJ databases">
        <authorList>
            <person name="Jaros S."/>
            <person name="Januszkiewicz K."/>
            <person name="Wedrychowicz H."/>
        </authorList>
    </citation>
    <scope>NUCLEOTIDE SEQUENCE [LARGE SCALE GENOMIC DNA]</scope>
    <source>
        <strain evidence="2 3">DSM 17459</strain>
    </source>
</reference>
<dbReference type="STRING" id="1122155.SAMN02745158_00302"/>
<accession>A0A1M4SWU0</accession>
<feature type="transmembrane region" description="Helical" evidence="1">
    <location>
        <begin position="381"/>
        <end position="400"/>
    </location>
</feature>
<gene>
    <name evidence="2" type="ORF">SAMN02745158_00302</name>
</gene>
<dbReference type="GO" id="GO:0005886">
    <property type="term" value="C:plasma membrane"/>
    <property type="evidence" value="ECO:0007669"/>
    <property type="project" value="TreeGrafter"/>
</dbReference>
<feature type="transmembrane region" description="Helical" evidence="1">
    <location>
        <begin position="147"/>
        <end position="171"/>
    </location>
</feature>
<feature type="transmembrane region" description="Helical" evidence="1">
    <location>
        <begin position="433"/>
        <end position="453"/>
    </location>
</feature>
<sequence>MNEKSKSNRKLWFSVYGVGNVGYELIYEFFKNFQNFFLTDICGFSTLITGSLITTVNVCKAIFTPISGILIDADPFKRKDKHTPWVLGMPVFLGALYILMAYFAWKGLSGTLILVLFSIFYFLPVLLQNGYRSAIPSMAMNAQEASFLSGAINVGSNAGRVLTGIIVPVIMVKMSADGKSEDARGFFWAVAVSVVLAVIVYWTSVLGIKKTIRADALRQAGKEVQSAGKKQGTGFVKMIAMIFTDKNILIPFVCGLGIFFRTFVVAPTAPYFFKYVTGDMLQYATFSTATNIAGVASCFVAPFIVSKICADTKKVCVISVSLCIICHLILFISGSSTAGFIVLMTLAQFFYQGTSVLLFGMFVNAVDASELKVRKRGDKKVASGTAMSLHFTAVMCAQVLGGAVRNVALSQAGYIGTETAASDSLTKGLINMYAIWPTVFLAAGLIALFFYTLDAKTMKAIHEELDPLREAAASEAQNAMKK</sequence>
<dbReference type="RefSeq" id="WP_072848466.1">
    <property type="nucleotide sequence ID" value="NZ_FQVI01000001.1"/>
</dbReference>
<dbReference type="PANTHER" id="PTHR11328:SF24">
    <property type="entry name" value="MAJOR FACILITATOR SUPERFAMILY (MFS) PROFILE DOMAIN-CONTAINING PROTEIN"/>
    <property type="match status" value="1"/>
</dbReference>
<feature type="transmembrane region" description="Helical" evidence="1">
    <location>
        <begin position="111"/>
        <end position="127"/>
    </location>
</feature>
<feature type="transmembrane region" description="Helical" evidence="1">
    <location>
        <begin position="281"/>
        <end position="305"/>
    </location>
</feature>
<keyword evidence="1" id="KW-1133">Transmembrane helix</keyword>
<evidence type="ECO:0000313" key="2">
    <source>
        <dbReference type="EMBL" id="SHE36650.1"/>
    </source>
</evidence>
<keyword evidence="1" id="KW-0472">Membrane</keyword>
<feature type="transmembrane region" description="Helical" evidence="1">
    <location>
        <begin position="248"/>
        <end position="269"/>
    </location>
</feature>
<evidence type="ECO:0000313" key="3">
    <source>
        <dbReference type="Proteomes" id="UP000184245"/>
    </source>
</evidence>
<dbReference type="GO" id="GO:0008643">
    <property type="term" value="P:carbohydrate transport"/>
    <property type="evidence" value="ECO:0007669"/>
    <property type="project" value="InterPro"/>
</dbReference>
<dbReference type="PANTHER" id="PTHR11328">
    <property type="entry name" value="MAJOR FACILITATOR SUPERFAMILY DOMAIN-CONTAINING PROTEIN"/>
    <property type="match status" value="1"/>
</dbReference>
<dbReference type="AlphaFoldDB" id="A0A1M4SWU0"/>
<feature type="transmembrane region" description="Helical" evidence="1">
    <location>
        <begin position="85"/>
        <end position="105"/>
    </location>
</feature>
<dbReference type="InterPro" id="IPR039672">
    <property type="entry name" value="MFS_2"/>
</dbReference>
<evidence type="ECO:0000256" key="1">
    <source>
        <dbReference type="SAM" id="Phobius"/>
    </source>
</evidence>
<dbReference type="Pfam" id="PF13347">
    <property type="entry name" value="MFS_2"/>
    <property type="match status" value="1"/>
</dbReference>
<keyword evidence="1" id="KW-0812">Transmembrane</keyword>
<organism evidence="2 3">
    <name type="scientific">Lactonifactor longoviformis DSM 17459</name>
    <dbReference type="NCBI Taxonomy" id="1122155"/>
    <lineage>
        <taxon>Bacteria</taxon>
        <taxon>Bacillati</taxon>
        <taxon>Bacillota</taxon>
        <taxon>Clostridia</taxon>
        <taxon>Eubacteriales</taxon>
        <taxon>Clostridiaceae</taxon>
        <taxon>Lactonifactor</taxon>
    </lineage>
</organism>
<protein>
    <submittedName>
        <fullName evidence="2">Na+/melibiose symporter</fullName>
    </submittedName>
</protein>
<dbReference type="GO" id="GO:0015293">
    <property type="term" value="F:symporter activity"/>
    <property type="evidence" value="ECO:0007669"/>
    <property type="project" value="InterPro"/>
</dbReference>
<name>A0A1M4SWU0_9CLOT</name>
<dbReference type="Proteomes" id="UP000184245">
    <property type="component" value="Unassembled WGS sequence"/>
</dbReference>
<feature type="transmembrane region" description="Helical" evidence="1">
    <location>
        <begin position="349"/>
        <end position="369"/>
    </location>
</feature>
<dbReference type="SUPFAM" id="SSF103473">
    <property type="entry name" value="MFS general substrate transporter"/>
    <property type="match status" value="1"/>
</dbReference>
<dbReference type="Gene3D" id="1.20.1250.20">
    <property type="entry name" value="MFS general substrate transporter like domains"/>
    <property type="match status" value="2"/>
</dbReference>
<feature type="transmembrane region" description="Helical" evidence="1">
    <location>
        <begin position="317"/>
        <end position="343"/>
    </location>
</feature>
<dbReference type="InterPro" id="IPR036259">
    <property type="entry name" value="MFS_trans_sf"/>
</dbReference>